<proteinExistence type="inferred from homology"/>
<dbReference type="Pfam" id="PF24536">
    <property type="entry name" value="NXPE4_C"/>
    <property type="match status" value="1"/>
</dbReference>
<dbReference type="InterPro" id="IPR026845">
    <property type="entry name" value="NXPH/NXPE"/>
</dbReference>
<accession>A0AAV7NZI9</accession>
<dbReference type="Gene3D" id="2.60.40.10">
    <property type="entry name" value="Immunoglobulins"/>
    <property type="match status" value="1"/>
</dbReference>
<evidence type="ECO:0000259" key="2">
    <source>
        <dbReference type="Pfam" id="PF24536"/>
    </source>
</evidence>
<reference evidence="3" key="1">
    <citation type="journal article" date="2022" name="bioRxiv">
        <title>Sequencing and chromosome-scale assembly of the giantPleurodeles waltlgenome.</title>
        <authorList>
            <person name="Brown T."/>
            <person name="Elewa A."/>
            <person name="Iarovenko S."/>
            <person name="Subramanian E."/>
            <person name="Araus A.J."/>
            <person name="Petzold A."/>
            <person name="Susuki M."/>
            <person name="Suzuki K.-i.T."/>
            <person name="Hayashi T."/>
            <person name="Toyoda A."/>
            <person name="Oliveira C."/>
            <person name="Osipova E."/>
            <person name="Leigh N.D."/>
            <person name="Simon A."/>
            <person name="Yun M.H."/>
        </authorList>
    </citation>
    <scope>NUCLEOTIDE SEQUENCE</scope>
    <source>
        <strain evidence="3">20211129_DDA</strain>
        <tissue evidence="3">Liver</tissue>
    </source>
</reference>
<protein>
    <recommendedName>
        <fullName evidence="2">NXPE C-terminal domain-containing protein</fullName>
    </recommendedName>
</protein>
<comment type="similarity">
    <text evidence="1">Belongs to the NXPE family.</text>
</comment>
<dbReference type="Proteomes" id="UP001066276">
    <property type="component" value="Chromosome 8"/>
</dbReference>
<evidence type="ECO:0000313" key="4">
    <source>
        <dbReference type="Proteomes" id="UP001066276"/>
    </source>
</evidence>
<sequence length="613" mass="69401">MSPDRFVLVPGYVWYDCRARRARGFEALCGVEATARRPQEGSSRSLWGGTRASEMKKKLCLLLLLSGVTLLSFCVQQRLLKFGACLPNSDPESTGEKAEDALNGKLNILPSMNFPKTHLPFVETSQKKVQSNVAELHIKKIIREMDKLVPKVTFTHLDNTTCAGQSQVSILNPKDTYCIGDNVTVKLDMHDYLGNRKKHGGDFLRARIYSPELAAGASGRIIDFGNGSYHVLFTLFWAGKVQISLLLVHPSEAVAGIWRARNTGFNYVSHNAKFTNSMRSVVTNCGFDLDTQEEVCEYMEKKDEYPFYCIKPAQMPCSSLTHMTSVFTQQSYLTDLERPLFHSSRILAEIPHGLKILDVYKCTNSSTPEKEKCRTGMKLQLPGGYFLQNTWHPVSCGMTRFTSQDEINRCLKGKSLRLIGDSTLIQWMTYFTNTLKTLKNLDLYDQGWQRSLLNVDPELNIQIKFQKHGDPFLCTSCSVLENPTIPELIAQVGGNKHTVITFAAGAHFRPFPLHIFIRRVLNIRRAIEELLHRSPETKVILKTENTCYQDNHFEKISDFHGYAQYLIMNSLLQDLDIGIVDAWDMTTAMATNNVHPPANIIENQMNLFLTFLC</sequence>
<evidence type="ECO:0000313" key="3">
    <source>
        <dbReference type="EMBL" id="KAJ1121446.1"/>
    </source>
</evidence>
<keyword evidence="4" id="KW-1185">Reference proteome</keyword>
<dbReference type="EMBL" id="JANPWB010000012">
    <property type="protein sequence ID" value="KAJ1121446.1"/>
    <property type="molecule type" value="Genomic_DNA"/>
</dbReference>
<comment type="caution">
    <text evidence="3">The sequence shown here is derived from an EMBL/GenBank/DDBJ whole genome shotgun (WGS) entry which is preliminary data.</text>
</comment>
<evidence type="ECO:0000256" key="1">
    <source>
        <dbReference type="ARBA" id="ARBA00005431"/>
    </source>
</evidence>
<name>A0AAV7NZI9_PLEWA</name>
<feature type="domain" description="NXPE C-terminal" evidence="2">
    <location>
        <begin position="391"/>
        <end position="613"/>
    </location>
</feature>
<dbReference type="AlphaFoldDB" id="A0AAV7NZI9"/>
<dbReference type="InterPro" id="IPR013783">
    <property type="entry name" value="Ig-like_fold"/>
</dbReference>
<dbReference type="InterPro" id="IPR014756">
    <property type="entry name" value="Ig_E-set"/>
</dbReference>
<organism evidence="3 4">
    <name type="scientific">Pleurodeles waltl</name>
    <name type="common">Iberian ribbed newt</name>
    <dbReference type="NCBI Taxonomy" id="8319"/>
    <lineage>
        <taxon>Eukaryota</taxon>
        <taxon>Metazoa</taxon>
        <taxon>Chordata</taxon>
        <taxon>Craniata</taxon>
        <taxon>Vertebrata</taxon>
        <taxon>Euteleostomi</taxon>
        <taxon>Amphibia</taxon>
        <taxon>Batrachia</taxon>
        <taxon>Caudata</taxon>
        <taxon>Salamandroidea</taxon>
        <taxon>Salamandridae</taxon>
        <taxon>Pleurodelinae</taxon>
        <taxon>Pleurodeles</taxon>
    </lineage>
</organism>
<dbReference type="SUPFAM" id="SSF81296">
    <property type="entry name" value="E set domains"/>
    <property type="match status" value="1"/>
</dbReference>
<dbReference type="InterPro" id="IPR057106">
    <property type="entry name" value="NXPE4_C"/>
</dbReference>
<dbReference type="Pfam" id="PF06312">
    <property type="entry name" value="Neurexophilin"/>
    <property type="match status" value="1"/>
</dbReference>
<gene>
    <name evidence="3" type="ORF">NDU88_009554</name>
</gene>
<dbReference type="PANTHER" id="PTHR16165">
    <property type="entry name" value="NXPE FAMILY MEMBER"/>
    <property type="match status" value="1"/>
</dbReference>
<dbReference type="PANTHER" id="PTHR16165:SF3">
    <property type="entry name" value="NXPE FAMILY MEMBER 1"/>
    <property type="match status" value="1"/>
</dbReference>